<organism evidence="4 5">
    <name type="scientific">Gopherus evgoodei</name>
    <name type="common">Goodes thornscrub tortoise</name>
    <dbReference type="NCBI Taxonomy" id="1825980"/>
    <lineage>
        <taxon>Eukaryota</taxon>
        <taxon>Metazoa</taxon>
        <taxon>Chordata</taxon>
        <taxon>Craniata</taxon>
        <taxon>Vertebrata</taxon>
        <taxon>Euteleostomi</taxon>
        <taxon>Archelosauria</taxon>
        <taxon>Testudinata</taxon>
        <taxon>Testudines</taxon>
        <taxon>Cryptodira</taxon>
        <taxon>Durocryptodira</taxon>
        <taxon>Testudinoidea</taxon>
        <taxon>Testudinidae</taxon>
        <taxon>Gopherus</taxon>
    </lineage>
</organism>
<dbReference type="GO" id="GO:0047134">
    <property type="term" value="F:protein-disulfide reductase [NAD(P)H] activity"/>
    <property type="evidence" value="ECO:0007669"/>
    <property type="project" value="InterPro"/>
</dbReference>
<protein>
    <recommendedName>
        <fullName evidence="2">Thioredoxin domain-containing protein 17</fullName>
    </recommendedName>
</protein>
<sequence>MQVSQQNRGRPIFAFFCGDKDDQGRSWCPDCVTAEPVVWSELNSLPDGAVHCLLHLLPSRRPSLLERPQQLVQKDLKLTAVPALLKYGTPQLVEEECINRELVHMLFTED</sequence>
<reference evidence="4" key="1">
    <citation type="submission" date="2025-08" db="UniProtKB">
        <authorList>
            <consortium name="Ensembl"/>
        </authorList>
    </citation>
    <scope>IDENTIFICATION</scope>
</reference>
<keyword evidence="5" id="KW-1185">Reference proteome</keyword>
<evidence type="ECO:0000256" key="2">
    <source>
        <dbReference type="ARBA" id="ARBA00016949"/>
    </source>
</evidence>
<dbReference type="SUPFAM" id="SSF52833">
    <property type="entry name" value="Thioredoxin-like"/>
    <property type="match status" value="1"/>
</dbReference>
<dbReference type="InterPro" id="IPR036249">
    <property type="entry name" value="Thioredoxin-like_sf"/>
</dbReference>
<dbReference type="Gene3D" id="3.40.30.10">
    <property type="entry name" value="Glutaredoxin"/>
    <property type="match status" value="1"/>
</dbReference>
<evidence type="ECO:0000313" key="4">
    <source>
        <dbReference type="Ensembl" id="ENSGEVP00005027992.1"/>
    </source>
</evidence>
<comment type="similarity">
    <text evidence="1">Belongs to the thioredoxin family.</text>
</comment>
<evidence type="ECO:0000313" key="5">
    <source>
        <dbReference type="Proteomes" id="UP000694390"/>
    </source>
</evidence>
<dbReference type="AlphaFoldDB" id="A0A8C4YMS7"/>
<accession>A0A8C4YMS7</accession>
<dbReference type="Proteomes" id="UP000694390">
    <property type="component" value="Unassembled WGS sequence"/>
</dbReference>
<dbReference type="Ensembl" id="ENSGEVT00005029435.1">
    <property type="protein sequence ID" value="ENSGEVP00005027992.1"/>
    <property type="gene ID" value="ENSGEVG00005019734.1"/>
</dbReference>
<name>A0A8C4YMS7_9SAUR</name>
<dbReference type="GeneTree" id="ENSGT01150000289630"/>
<dbReference type="InterPro" id="IPR010357">
    <property type="entry name" value="TXNDC17_dom"/>
</dbReference>
<dbReference type="InterPro" id="IPR045108">
    <property type="entry name" value="TXNDC17-like"/>
</dbReference>
<evidence type="ECO:0000256" key="1">
    <source>
        <dbReference type="ARBA" id="ARBA00008987"/>
    </source>
</evidence>
<dbReference type="PANTHER" id="PTHR12452">
    <property type="entry name" value="42-9-9 PROTEIN-RELATED"/>
    <property type="match status" value="1"/>
</dbReference>
<dbReference type="PANTHER" id="PTHR12452:SF0">
    <property type="entry name" value="THIOREDOXIN DOMAIN-CONTAINING PROTEIN 17"/>
    <property type="match status" value="1"/>
</dbReference>
<reference evidence="4" key="2">
    <citation type="submission" date="2025-09" db="UniProtKB">
        <authorList>
            <consortium name="Ensembl"/>
        </authorList>
    </citation>
    <scope>IDENTIFICATION</scope>
</reference>
<dbReference type="GO" id="GO:0005829">
    <property type="term" value="C:cytosol"/>
    <property type="evidence" value="ECO:0007669"/>
    <property type="project" value="TreeGrafter"/>
</dbReference>
<evidence type="ECO:0000259" key="3">
    <source>
        <dbReference type="Pfam" id="PF06110"/>
    </source>
</evidence>
<dbReference type="OrthoDB" id="78947at2759"/>
<feature type="domain" description="Thioredoxin" evidence="3">
    <location>
        <begin position="5"/>
        <end position="109"/>
    </location>
</feature>
<proteinExistence type="inferred from homology"/>
<dbReference type="Pfam" id="PF06110">
    <property type="entry name" value="TXD17-like_Trx"/>
    <property type="match status" value="1"/>
</dbReference>